<organism evidence="3 4">
    <name type="scientific">Bradyrhizobium centrolobii</name>
    <dbReference type="NCBI Taxonomy" id="1505087"/>
    <lineage>
        <taxon>Bacteria</taxon>
        <taxon>Pseudomonadati</taxon>
        <taxon>Pseudomonadota</taxon>
        <taxon>Alphaproteobacteria</taxon>
        <taxon>Hyphomicrobiales</taxon>
        <taxon>Nitrobacteraceae</taxon>
        <taxon>Bradyrhizobium</taxon>
    </lineage>
</organism>
<feature type="region of interest" description="Disordered" evidence="1">
    <location>
        <begin position="204"/>
        <end position="223"/>
    </location>
</feature>
<reference evidence="3 4" key="1">
    <citation type="submission" date="2016-03" db="EMBL/GenBank/DDBJ databases">
        <title>Draft Genome Sequence of the Strain BR 10245 (Bradyrhizobium sp.) isolated from nodules of Centrolobium paraense.</title>
        <authorList>
            <person name="Simoes-Araujo J.L.Sr."/>
            <person name="Barauna A.C."/>
            <person name="Silva K."/>
            <person name="Zilli J.E."/>
        </authorList>
    </citation>
    <scope>NUCLEOTIDE SEQUENCE [LARGE SCALE GENOMIC DNA]</scope>
    <source>
        <strain evidence="3 4">BR 10245</strain>
    </source>
</reference>
<sequence length="264" mass="27171">MTRFAAAICLGLGLGLCALAPWPGQTQDSATADRCFPWQEFHNGVCVAKPAPLAPPPLPAAPAPSPPLNSSIGPTERGDSANPPACPANSHFDPAGGGCVADAPARPVTPRTLTTITCNGGMASNGQCVCPAGFDLMPAGSDPGGTCVRTHAENCLGGAMTVSGQCLCTGQVTMSGQVYDLEFSKGKCVPKRCPREGPCATAAAKPGNDALPKLSSDDPEQHRACGRGMVAKRRGCVPARPRSQTIDPGVYFRIRPSYPSPMPY</sequence>
<evidence type="ECO:0008006" key="5">
    <source>
        <dbReference type="Google" id="ProtNLM"/>
    </source>
</evidence>
<comment type="caution">
    <text evidence="3">The sequence shown here is derived from an EMBL/GenBank/DDBJ whole genome shotgun (WGS) entry which is preliminary data.</text>
</comment>
<evidence type="ECO:0000256" key="1">
    <source>
        <dbReference type="SAM" id="MobiDB-lite"/>
    </source>
</evidence>
<protein>
    <recommendedName>
        <fullName evidence="5">EGF-like domain-containing protein</fullName>
    </recommendedName>
</protein>
<name>A0A176Y8E5_9BRAD</name>
<proteinExistence type="predicted"/>
<dbReference type="RefSeq" id="WP_063708551.1">
    <property type="nucleotide sequence ID" value="NZ_LUUB01000121.1"/>
</dbReference>
<dbReference type="OrthoDB" id="8230613at2"/>
<gene>
    <name evidence="3" type="ORF">AYJ54_34020</name>
</gene>
<dbReference type="EMBL" id="LUUB01000121">
    <property type="protein sequence ID" value="OAE98571.1"/>
    <property type="molecule type" value="Genomic_DNA"/>
</dbReference>
<dbReference type="InterPro" id="IPR009030">
    <property type="entry name" value="Growth_fac_rcpt_cys_sf"/>
</dbReference>
<dbReference type="SUPFAM" id="SSF57184">
    <property type="entry name" value="Growth factor receptor domain"/>
    <property type="match status" value="1"/>
</dbReference>
<feature type="signal peptide" evidence="2">
    <location>
        <begin position="1"/>
        <end position="20"/>
    </location>
</feature>
<evidence type="ECO:0000256" key="2">
    <source>
        <dbReference type="SAM" id="SignalP"/>
    </source>
</evidence>
<keyword evidence="4" id="KW-1185">Reference proteome</keyword>
<evidence type="ECO:0000313" key="4">
    <source>
        <dbReference type="Proteomes" id="UP000076959"/>
    </source>
</evidence>
<accession>A0A176Y8E5</accession>
<feature type="compositionally biased region" description="Pro residues" evidence="1">
    <location>
        <begin position="57"/>
        <end position="67"/>
    </location>
</feature>
<dbReference type="Proteomes" id="UP000076959">
    <property type="component" value="Unassembled WGS sequence"/>
</dbReference>
<feature type="chain" id="PRO_5008054390" description="EGF-like domain-containing protein" evidence="2">
    <location>
        <begin position="21"/>
        <end position="264"/>
    </location>
</feature>
<keyword evidence="2" id="KW-0732">Signal</keyword>
<evidence type="ECO:0000313" key="3">
    <source>
        <dbReference type="EMBL" id="OAE98571.1"/>
    </source>
</evidence>
<dbReference type="AlphaFoldDB" id="A0A176Y8E5"/>
<feature type="region of interest" description="Disordered" evidence="1">
    <location>
        <begin position="57"/>
        <end position="83"/>
    </location>
</feature>